<keyword evidence="1" id="KW-0479">Metal-binding</keyword>
<evidence type="ECO:0000259" key="5">
    <source>
        <dbReference type="PROSITE" id="PS50865"/>
    </source>
</evidence>
<protein>
    <recommendedName>
        <fullName evidence="5">MYND-type domain-containing protein</fullName>
    </recommendedName>
</protein>
<evidence type="ECO:0000256" key="3">
    <source>
        <dbReference type="ARBA" id="ARBA00022833"/>
    </source>
</evidence>
<keyword evidence="7" id="KW-1185">Reference proteome</keyword>
<reference evidence="6 7" key="1">
    <citation type="journal article" date="2016" name="Mol. Biol. Evol.">
        <title>Comparative Genomics of Early-Diverging Mushroom-Forming Fungi Provides Insights into the Origins of Lignocellulose Decay Capabilities.</title>
        <authorList>
            <person name="Nagy L.G."/>
            <person name="Riley R."/>
            <person name="Tritt A."/>
            <person name="Adam C."/>
            <person name="Daum C."/>
            <person name="Floudas D."/>
            <person name="Sun H."/>
            <person name="Yadav J.S."/>
            <person name="Pangilinan J."/>
            <person name="Larsson K.H."/>
            <person name="Matsuura K."/>
            <person name="Barry K."/>
            <person name="Labutti K."/>
            <person name="Kuo R."/>
            <person name="Ohm R.A."/>
            <person name="Bhattacharya S.S."/>
            <person name="Shirouzu T."/>
            <person name="Yoshinaga Y."/>
            <person name="Martin F.M."/>
            <person name="Grigoriev I.V."/>
            <person name="Hibbett D.S."/>
        </authorList>
    </citation>
    <scope>NUCLEOTIDE SEQUENCE [LARGE SCALE GENOMIC DNA]</scope>
    <source>
        <strain evidence="6 7">CBS 109695</strain>
    </source>
</reference>
<evidence type="ECO:0000256" key="4">
    <source>
        <dbReference type="PROSITE-ProRule" id="PRU00134"/>
    </source>
</evidence>
<dbReference type="OrthoDB" id="5282002at2759"/>
<dbReference type="Pfam" id="PF14737">
    <property type="entry name" value="DUF4470"/>
    <property type="match status" value="1"/>
</dbReference>
<dbReference type="GO" id="GO:0008270">
    <property type="term" value="F:zinc ion binding"/>
    <property type="evidence" value="ECO:0007669"/>
    <property type="project" value="UniProtKB-KW"/>
</dbReference>
<sequence length="586" mass="65523">MTGESKKFELTSSSRLLCANSDASTSAPTCTNTGTLGCSKCMLVKYCGKACQLAHWPKHRQDCGHPQLKADWQPAWVTENRSPAFVAGGPPVVQFGRKANQGATYVWGNVTAIDCLNVARNEGSAARTADFKLCFAASGDIRNMVQTINRLPSDYSGKCDILFNDLNPIVANRNWIILYTLLQHTVPIPGAAELAAHFMYSAALSPVASAHLNRCVSILYGQNIIQDGQKIATGSISTRGEGELYMMAITEEMKDFLRMPLSTYKFEDAMKSMRSAMLHPSRVDYRDRHLASLTPGHRMAWTRYKQTGVLGPFSANTSHLTEPNRLLFDADGEWLTLDNANPLQGWDVSAVLASGQRHGINPSDIYGCLFFHVKDEFEEFARRIERFNINIHLTQFDARMVSKMIPQDFIKPFSSGCFDRIETSNLADYIGPADVIDCWAPLLNRHNKHATLLMYFMNWHVRQPGAQFGGQGVNVQEEQKVMERTAAALVVKINSAPRLRVIAHTDVFFDNSAPFEKFLRDNAESKARSCGLRVRQRNNIHTRRLGIPLSKQQNKVPEVTPKEFYNIYILGGADGPVRFVEFETCP</sequence>
<dbReference type="InterPro" id="IPR002893">
    <property type="entry name" value="Znf_MYND"/>
</dbReference>
<dbReference type="STRING" id="436010.A0A165XRH3"/>
<name>A0A165XRH3_9AGAM</name>
<dbReference type="Pfam" id="PF01753">
    <property type="entry name" value="zf-MYND"/>
    <property type="match status" value="1"/>
</dbReference>
<proteinExistence type="predicted"/>
<dbReference type="Gene3D" id="6.10.140.2220">
    <property type="match status" value="1"/>
</dbReference>
<evidence type="ECO:0000256" key="1">
    <source>
        <dbReference type="ARBA" id="ARBA00022723"/>
    </source>
</evidence>
<evidence type="ECO:0000313" key="7">
    <source>
        <dbReference type="Proteomes" id="UP000076532"/>
    </source>
</evidence>
<dbReference type="SUPFAM" id="SSF144232">
    <property type="entry name" value="HIT/MYND zinc finger-like"/>
    <property type="match status" value="1"/>
</dbReference>
<feature type="domain" description="MYND-type" evidence="5">
    <location>
        <begin position="18"/>
        <end position="63"/>
    </location>
</feature>
<evidence type="ECO:0000256" key="2">
    <source>
        <dbReference type="ARBA" id="ARBA00022771"/>
    </source>
</evidence>
<dbReference type="InterPro" id="IPR027974">
    <property type="entry name" value="DUF4470"/>
</dbReference>
<dbReference type="EMBL" id="KV417713">
    <property type="protein sequence ID" value="KZP08818.1"/>
    <property type="molecule type" value="Genomic_DNA"/>
</dbReference>
<gene>
    <name evidence="6" type="ORF">FIBSPDRAFT_760815</name>
</gene>
<keyword evidence="3" id="KW-0862">Zinc</keyword>
<evidence type="ECO:0000313" key="6">
    <source>
        <dbReference type="EMBL" id="KZP08818.1"/>
    </source>
</evidence>
<organism evidence="6 7">
    <name type="scientific">Athelia psychrophila</name>
    <dbReference type="NCBI Taxonomy" id="1759441"/>
    <lineage>
        <taxon>Eukaryota</taxon>
        <taxon>Fungi</taxon>
        <taxon>Dikarya</taxon>
        <taxon>Basidiomycota</taxon>
        <taxon>Agaricomycotina</taxon>
        <taxon>Agaricomycetes</taxon>
        <taxon>Agaricomycetidae</taxon>
        <taxon>Atheliales</taxon>
        <taxon>Atheliaceae</taxon>
        <taxon>Athelia</taxon>
    </lineage>
</organism>
<dbReference type="AlphaFoldDB" id="A0A165XRH3"/>
<dbReference type="PROSITE" id="PS50865">
    <property type="entry name" value="ZF_MYND_2"/>
    <property type="match status" value="1"/>
</dbReference>
<dbReference type="Proteomes" id="UP000076532">
    <property type="component" value="Unassembled WGS sequence"/>
</dbReference>
<keyword evidence="2 4" id="KW-0863">Zinc-finger</keyword>
<accession>A0A165XRH3</accession>